<dbReference type="InterPro" id="IPR050251">
    <property type="entry name" value="HpcH-HpaI_aldolase"/>
</dbReference>
<dbReference type="Pfam" id="PF03328">
    <property type="entry name" value="HpcH_HpaI"/>
    <property type="match status" value="1"/>
</dbReference>
<dbReference type="SUPFAM" id="SSF51621">
    <property type="entry name" value="Phosphoenolpyruvate/pyruvate domain"/>
    <property type="match status" value="1"/>
</dbReference>
<dbReference type="GO" id="GO:0005737">
    <property type="term" value="C:cytoplasm"/>
    <property type="evidence" value="ECO:0007669"/>
    <property type="project" value="TreeGrafter"/>
</dbReference>
<gene>
    <name evidence="5" type="ORF">METZ01_LOCUS244656</name>
</gene>
<evidence type="ECO:0000256" key="3">
    <source>
        <dbReference type="ARBA" id="ARBA00023239"/>
    </source>
</evidence>
<proteinExistence type="inferred from homology"/>
<dbReference type="PANTHER" id="PTHR30502">
    <property type="entry name" value="2-KETO-3-DEOXY-L-RHAMNONATE ALDOLASE"/>
    <property type="match status" value="1"/>
</dbReference>
<keyword evidence="2" id="KW-0479">Metal-binding</keyword>
<evidence type="ECO:0000259" key="4">
    <source>
        <dbReference type="Pfam" id="PF03328"/>
    </source>
</evidence>
<dbReference type="AlphaFoldDB" id="A0A382HXK4"/>
<dbReference type="InterPro" id="IPR005000">
    <property type="entry name" value="Aldolase/citrate-lyase_domain"/>
</dbReference>
<organism evidence="5">
    <name type="scientific">marine metagenome</name>
    <dbReference type="NCBI Taxonomy" id="408172"/>
    <lineage>
        <taxon>unclassified sequences</taxon>
        <taxon>metagenomes</taxon>
        <taxon>ecological metagenomes</taxon>
    </lineage>
</organism>
<dbReference type="Gene3D" id="3.20.20.60">
    <property type="entry name" value="Phosphoenolpyruvate-binding domains"/>
    <property type="match status" value="1"/>
</dbReference>
<keyword evidence="3" id="KW-0456">Lyase</keyword>
<dbReference type="EMBL" id="UINC01063796">
    <property type="protein sequence ID" value="SVB91802.1"/>
    <property type="molecule type" value="Genomic_DNA"/>
</dbReference>
<evidence type="ECO:0000256" key="2">
    <source>
        <dbReference type="ARBA" id="ARBA00022723"/>
    </source>
</evidence>
<accession>A0A382HXK4</accession>
<dbReference type="PANTHER" id="PTHR30502:SF0">
    <property type="entry name" value="PHOSPHOENOLPYRUVATE CARBOXYLASE FAMILY PROTEIN"/>
    <property type="match status" value="1"/>
</dbReference>
<name>A0A382HXK4_9ZZZZ</name>
<dbReference type="InterPro" id="IPR040442">
    <property type="entry name" value="Pyrv_kinase-like_dom_sf"/>
</dbReference>
<comment type="similarity">
    <text evidence="1">Belongs to the HpcH/HpaI aldolase family.</text>
</comment>
<protein>
    <recommendedName>
        <fullName evidence="4">HpcH/HpaI aldolase/citrate lyase domain-containing protein</fullName>
    </recommendedName>
</protein>
<evidence type="ECO:0000313" key="5">
    <source>
        <dbReference type="EMBL" id="SVB91802.1"/>
    </source>
</evidence>
<sequence>VNACERYDCSPIVRVPSNSNWISLQALDQGAHGIMVPGVKSKKEALSFVSSAKYYPKGTRGFTPFSKAGGFTNNNINMYAEKANAFTVTGIIIESMDGINKLDEILEVEDLDIIYFGAYDLSQDLGVPGEVRNKKVVSVIESAVNKVVSAGKCAGGFVPQSKDDVKWLLDMGIKFITYNVDSDILYRSINDVVEWFESEV</sequence>
<evidence type="ECO:0000256" key="1">
    <source>
        <dbReference type="ARBA" id="ARBA00005568"/>
    </source>
</evidence>
<feature type="domain" description="HpcH/HpaI aldolase/citrate lyase" evidence="4">
    <location>
        <begin position="3"/>
        <end position="183"/>
    </location>
</feature>
<reference evidence="5" key="1">
    <citation type="submission" date="2018-05" db="EMBL/GenBank/DDBJ databases">
        <authorList>
            <person name="Lanie J.A."/>
            <person name="Ng W.-L."/>
            <person name="Kazmierczak K.M."/>
            <person name="Andrzejewski T.M."/>
            <person name="Davidsen T.M."/>
            <person name="Wayne K.J."/>
            <person name="Tettelin H."/>
            <person name="Glass J.I."/>
            <person name="Rusch D."/>
            <person name="Podicherti R."/>
            <person name="Tsui H.-C.T."/>
            <person name="Winkler M.E."/>
        </authorList>
    </citation>
    <scope>NUCLEOTIDE SEQUENCE</scope>
</reference>
<feature type="non-terminal residue" evidence="5">
    <location>
        <position position="1"/>
    </location>
</feature>
<dbReference type="InterPro" id="IPR015813">
    <property type="entry name" value="Pyrv/PenolPyrv_kinase-like_dom"/>
</dbReference>
<dbReference type="GO" id="GO:0016832">
    <property type="term" value="F:aldehyde-lyase activity"/>
    <property type="evidence" value="ECO:0007669"/>
    <property type="project" value="TreeGrafter"/>
</dbReference>
<dbReference type="GO" id="GO:0046872">
    <property type="term" value="F:metal ion binding"/>
    <property type="evidence" value="ECO:0007669"/>
    <property type="project" value="UniProtKB-KW"/>
</dbReference>